<dbReference type="GO" id="GO:0003968">
    <property type="term" value="F:RNA-directed RNA polymerase activity"/>
    <property type="evidence" value="ECO:0007669"/>
    <property type="project" value="UniProtKB-KW"/>
</dbReference>
<dbReference type="EMBL" id="LAEV01002045">
    <property type="protein sequence ID" value="KKA26661.1"/>
    <property type="molecule type" value="Genomic_DNA"/>
</dbReference>
<dbReference type="InterPro" id="IPR007855">
    <property type="entry name" value="RDRP"/>
</dbReference>
<comment type="similarity">
    <text evidence="1">Belongs to the RdRP family.</text>
</comment>
<proteinExistence type="inferred from homology"/>
<dbReference type="GO" id="GO:0003723">
    <property type="term" value="F:RNA binding"/>
    <property type="evidence" value="ECO:0007669"/>
    <property type="project" value="UniProtKB-KW"/>
</dbReference>
<protein>
    <recommendedName>
        <fullName evidence="1">RNA-dependent RNA polymerase</fullName>
        <ecNumber evidence="1">2.7.7.48</ecNumber>
    </recommendedName>
</protein>
<dbReference type="AlphaFoldDB" id="A0A0F4Z987"/>
<evidence type="ECO:0000313" key="4">
    <source>
        <dbReference type="EMBL" id="KKA26661.1"/>
    </source>
</evidence>
<dbReference type="Proteomes" id="UP000033483">
    <property type="component" value="Unassembled WGS sequence"/>
</dbReference>
<feature type="domain" description="RdRP-like PH" evidence="3">
    <location>
        <begin position="127"/>
        <end position="280"/>
    </location>
</feature>
<comment type="catalytic activity">
    <reaction evidence="1">
        <text>RNA(n) + a ribonucleoside 5'-triphosphate = RNA(n+1) + diphosphate</text>
        <dbReference type="Rhea" id="RHEA:21248"/>
        <dbReference type="Rhea" id="RHEA-COMP:14527"/>
        <dbReference type="Rhea" id="RHEA-COMP:17342"/>
        <dbReference type="ChEBI" id="CHEBI:33019"/>
        <dbReference type="ChEBI" id="CHEBI:61557"/>
        <dbReference type="ChEBI" id="CHEBI:140395"/>
        <dbReference type="EC" id="2.7.7.48"/>
    </reaction>
</comment>
<feature type="domain" description="RDRP core" evidence="2">
    <location>
        <begin position="421"/>
        <end position="1028"/>
    </location>
</feature>
<name>A0A0F4Z987_9PEZI</name>
<evidence type="ECO:0000256" key="1">
    <source>
        <dbReference type="RuleBase" id="RU363098"/>
    </source>
</evidence>
<evidence type="ECO:0000313" key="5">
    <source>
        <dbReference type="Proteomes" id="UP000033483"/>
    </source>
</evidence>
<dbReference type="InterPro" id="IPR057596">
    <property type="entry name" value="RDRP_core"/>
</dbReference>
<dbReference type="GO" id="GO:0031380">
    <property type="term" value="C:nuclear RNA-directed RNA polymerase complex"/>
    <property type="evidence" value="ECO:0007669"/>
    <property type="project" value="TreeGrafter"/>
</dbReference>
<keyword evidence="5" id="KW-1185">Reference proteome</keyword>
<dbReference type="Pfam" id="PF25358">
    <property type="entry name" value="PH_fung_RdRP"/>
    <property type="match status" value="1"/>
</dbReference>
<evidence type="ECO:0000259" key="3">
    <source>
        <dbReference type="Pfam" id="PF25358"/>
    </source>
</evidence>
<keyword evidence="1" id="KW-0808">Transferase</keyword>
<dbReference type="InterPro" id="IPR057503">
    <property type="entry name" value="PH_RdRP"/>
</dbReference>
<gene>
    <name evidence="4" type="ORF">TD95_001628</name>
</gene>
<dbReference type="Pfam" id="PF05183">
    <property type="entry name" value="RdRP"/>
    <property type="match status" value="1"/>
</dbReference>
<dbReference type="EC" id="2.7.7.48" evidence="1"/>
<keyword evidence="1" id="KW-0696">RNA-directed RNA polymerase</keyword>
<accession>A0A0F4Z987</accession>
<sequence length="1258" mass="143507">MDVYLRNVPLHCSKKILHDGLATYLHELNITDWACDKMVQQRCGRILFAHLEDAEKFLRAYTAQSPKKSKLLILGTGILAEKGKLKVSKTDIAHVKHVAKQRKIYVSEMRANKVQPQHPIVRPLLEVCCGKNQAIAGTNIIGFVAEASTTQSAEVKFSRMAMFINFSNKAQIEILYDSIWEATTGDKNEILFILQYPPRFFVSISLEDQVAASMASGTRRGPSYTKTRVSYLNNLPNHMLISGTCLVYKIRIDGTYQAFQSLDRELSSRRLFPLYSYHPFSTLQPTRTLSYRYNHAEFKRWISQETVHNLDFSTCFQLQLAVWNNFLPPNIALQLGQLISEKTHKMPHDKTPLFSSEAMKRVITDIPYPSLTTEVNVLSPQSIFSRLQKAEKDLRIRSSMGNLMENNKAQEKLVLVHKAWVTPARITLIGPEYESKNRVLRKFHNYLDYFLRVQFCDEDGDDVRFSGRISNEQLMQRFLDIFEHGIQIGGRVFSFLGFSHSSLRSHSAWFTAPFFHRESNTLQTHIDIIRNLGNFSDIRTPARCAARIGQAFSETPFSVSLGENDIKYCYIPDLKSPDGKRVFSDGVGSISYDAVEVIWNNIPNNESFPTCFQVRWGGAKGMLALDARLSGKVICVRKESMVKFESTDIHELEICDMASRPLRLVLNRQIIKILEDMGVPNEWFIDIQAGEIEALRTVTSDPYNTSSFLQDQLIGRRIQLSSFIRKLHNLGINYLQDIFMRRVVEMAVLRELRLLKNKARIPIRKGVTLFGIVDETGFLEPHEVYVAIDKPYLDMFDDYPAAGRLLVTRSPALHPGDIQGAVQKTPPEGHPLRELTNCIVFSQRGNRDLPSQLSGGDLDGDIYNVIWDPAVVNNNDIKLFEPADYPRVTPKTLDRKVEREDIAKFFVDFMRTDQLGVIANRHQILADQKPAGTLDFECLKLAEMHSNAVDFSKTGLAVDVNEMPRAPRYRPDFMAPSPPAHVYKHGEIKIQQDIVNPDADPFGEEDEIAPAHRYYESERILGILYRNVDERNIWDATKMVNVKSDDTTVWSQIQAYVDGVIRSTVGQREIDWMSKKREAAELRSHYQFSMQDIMQECAPNYMNPLSEVEVFCGFIFSREGSQSRRQREASIKIGGRVDELTAFIAQRMRCRDRPPTDIKRKYEALEMCLACFKLQNSSIRPSAEERLFGGAQERGDEVLKGFRVIAGSCLLRELAAVVLALQRAHKEEVMAAEANKYLAPGVASYMDSIAERFDKMRV</sequence>
<organism evidence="4 5">
    <name type="scientific">Thielaviopsis punctulata</name>
    <dbReference type="NCBI Taxonomy" id="72032"/>
    <lineage>
        <taxon>Eukaryota</taxon>
        <taxon>Fungi</taxon>
        <taxon>Dikarya</taxon>
        <taxon>Ascomycota</taxon>
        <taxon>Pezizomycotina</taxon>
        <taxon>Sordariomycetes</taxon>
        <taxon>Hypocreomycetidae</taxon>
        <taxon>Microascales</taxon>
        <taxon>Ceratocystidaceae</taxon>
        <taxon>Thielaviopsis</taxon>
    </lineage>
</organism>
<reference evidence="4 5" key="1">
    <citation type="submission" date="2015-03" db="EMBL/GenBank/DDBJ databases">
        <authorList>
            <person name="Radwan O."/>
            <person name="Al-Naeli F.A."/>
            <person name="Rendon G.A."/>
            <person name="Fields C."/>
        </authorList>
    </citation>
    <scope>NUCLEOTIDE SEQUENCE [LARGE SCALE GENOMIC DNA]</scope>
    <source>
        <strain evidence="4">CR-DP1</strain>
    </source>
</reference>
<dbReference type="OrthoDB" id="6513042at2759"/>
<keyword evidence="1" id="KW-0548">Nucleotidyltransferase</keyword>
<dbReference type="PANTHER" id="PTHR23079">
    <property type="entry name" value="RNA-DEPENDENT RNA POLYMERASE"/>
    <property type="match status" value="1"/>
</dbReference>
<keyword evidence="1" id="KW-0694">RNA-binding</keyword>
<comment type="caution">
    <text evidence="4">The sequence shown here is derived from an EMBL/GenBank/DDBJ whole genome shotgun (WGS) entry which is preliminary data.</text>
</comment>
<dbReference type="PANTHER" id="PTHR23079:SF17">
    <property type="entry name" value="RNA-DEPENDENT RNA POLYMERASE"/>
    <property type="match status" value="1"/>
</dbReference>
<evidence type="ECO:0000259" key="2">
    <source>
        <dbReference type="Pfam" id="PF05183"/>
    </source>
</evidence>
<dbReference type="GO" id="GO:0030422">
    <property type="term" value="P:siRNA processing"/>
    <property type="evidence" value="ECO:0007669"/>
    <property type="project" value="TreeGrafter"/>
</dbReference>